<evidence type="ECO:0000256" key="2">
    <source>
        <dbReference type="ARBA" id="ARBA00023015"/>
    </source>
</evidence>
<dbReference type="Gramene" id="OIV93029">
    <property type="protein sequence ID" value="OIV93029"/>
    <property type="gene ID" value="TanjilG_20691"/>
</dbReference>
<evidence type="ECO:0000313" key="8">
    <source>
        <dbReference type="Proteomes" id="UP000188354"/>
    </source>
</evidence>
<name>A0A4P1QRL7_LUPAN</name>
<keyword evidence="8" id="KW-1185">Reference proteome</keyword>
<reference evidence="7 8" key="1">
    <citation type="journal article" date="2017" name="Plant Biotechnol. J.">
        <title>A comprehensive draft genome sequence for lupin (Lupinus angustifolius), an emerging health food: insights into plant-microbe interactions and legume evolution.</title>
        <authorList>
            <person name="Hane J.K."/>
            <person name="Ming Y."/>
            <person name="Kamphuis L.G."/>
            <person name="Nelson M.N."/>
            <person name="Garg G."/>
            <person name="Atkins C.A."/>
            <person name="Bayer P.E."/>
            <person name="Bravo A."/>
            <person name="Bringans S."/>
            <person name="Cannon S."/>
            <person name="Edwards D."/>
            <person name="Foley R."/>
            <person name="Gao L.L."/>
            <person name="Harrison M.J."/>
            <person name="Huang W."/>
            <person name="Hurgobin B."/>
            <person name="Li S."/>
            <person name="Liu C.W."/>
            <person name="McGrath A."/>
            <person name="Morahan G."/>
            <person name="Murray J."/>
            <person name="Weller J."/>
            <person name="Jian J."/>
            <person name="Singh K.B."/>
        </authorList>
    </citation>
    <scope>NUCLEOTIDE SEQUENCE [LARGE SCALE GENOMIC DNA]</scope>
    <source>
        <strain evidence="8">cv. Tanjil</strain>
        <tissue evidence="7">Whole plant</tissue>
    </source>
</reference>
<proteinExistence type="predicted"/>
<evidence type="ECO:0000256" key="1">
    <source>
        <dbReference type="ARBA" id="ARBA00004123"/>
    </source>
</evidence>
<organism evidence="7 8">
    <name type="scientific">Lupinus angustifolius</name>
    <name type="common">Narrow-leaved blue lupine</name>
    <dbReference type="NCBI Taxonomy" id="3871"/>
    <lineage>
        <taxon>Eukaryota</taxon>
        <taxon>Viridiplantae</taxon>
        <taxon>Streptophyta</taxon>
        <taxon>Embryophyta</taxon>
        <taxon>Tracheophyta</taxon>
        <taxon>Spermatophyta</taxon>
        <taxon>Magnoliopsida</taxon>
        <taxon>eudicotyledons</taxon>
        <taxon>Gunneridae</taxon>
        <taxon>Pentapetalae</taxon>
        <taxon>rosids</taxon>
        <taxon>fabids</taxon>
        <taxon>Fabales</taxon>
        <taxon>Fabaceae</taxon>
        <taxon>Papilionoideae</taxon>
        <taxon>50 kb inversion clade</taxon>
        <taxon>genistoids sensu lato</taxon>
        <taxon>core genistoids</taxon>
        <taxon>Genisteae</taxon>
        <taxon>Lupinus</taxon>
    </lineage>
</organism>
<feature type="compositionally biased region" description="Polar residues" evidence="5">
    <location>
        <begin position="114"/>
        <end position="128"/>
    </location>
</feature>
<sequence>MNLLGEDGKGYELAMKLESFGLWRTWLGDSTYPNFIPFLSSPSVWDSFITPDPTKSRALIQLQLRVRALLFDKASVSLYTDSNNPLSPSSLNPLYLQLHADDVYFTLENDGVQGATTSSKNQSKTASGARSRYVDSELDSMSQRYRNGELPETWYDQFIDKYKVNKKLILGDRDSLQRSPLEMASYLTHTLSHKRRRLPFKEDQRAGFGNSVTEHASAVQQNGGNLVDDDSPIFPEIMYTFNCVPETALTPTNRVEINPKLKLYGVLDTLPPVTSRSPVMLERLGIRPEYLNMDHGGSLSRGKFGPEGNKELLCLEQASKVSQKVVARVLTGVGFEAAMEAPIELFSDVLSDHIYDLGKKLKVLTDSYRKQCSAIELLKMFLTTLGFSNFAPLMNVVKDGSKNSAPQSQQQAHGIQPQVQPQQQSSLQLPPQCTVDVQVQVQRQIHPQMQQIIQSHNLAFQQQQQQQQHLERIRRRPASTPRPAMDIDKERPLVQVKLENPPDILPSDGNAFNSRHSQMQFRQQQQQQMASMSNFHSQSSTQFRQMGSLQIPPVHSPNTGVVRAPPVKVEGFSELMGGDSSVKHDSEENRLTSPTSK</sequence>
<dbReference type="EMBL" id="CM007378">
    <property type="protein sequence ID" value="OIV93029.1"/>
    <property type="molecule type" value="Genomic_DNA"/>
</dbReference>
<feature type="region of interest" description="Disordered" evidence="5">
    <location>
        <begin position="572"/>
        <end position="597"/>
    </location>
</feature>
<evidence type="ECO:0000256" key="4">
    <source>
        <dbReference type="ARBA" id="ARBA00023242"/>
    </source>
</evidence>
<feature type="region of interest" description="Disordered" evidence="5">
    <location>
        <begin position="400"/>
        <end position="427"/>
    </location>
</feature>
<evidence type="ECO:0000256" key="3">
    <source>
        <dbReference type="ARBA" id="ARBA00023163"/>
    </source>
</evidence>
<comment type="subcellular location">
    <subcellularLocation>
        <location evidence="1">Nucleus</location>
    </subcellularLocation>
</comment>
<feature type="region of interest" description="Disordered" evidence="5">
    <location>
        <begin position="461"/>
        <end position="485"/>
    </location>
</feature>
<dbReference type="Proteomes" id="UP000188354">
    <property type="component" value="Chromosome LG18"/>
</dbReference>
<dbReference type="Pfam" id="PF07524">
    <property type="entry name" value="Bromo_TP"/>
    <property type="match status" value="1"/>
</dbReference>
<dbReference type="GO" id="GO:0005634">
    <property type="term" value="C:nucleus"/>
    <property type="evidence" value="ECO:0007669"/>
    <property type="project" value="UniProtKB-SubCell"/>
</dbReference>
<accession>A0A4P1QRL7</accession>
<feature type="region of interest" description="Disordered" evidence="5">
    <location>
        <begin position="114"/>
        <end position="133"/>
    </location>
</feature>
<dbReference type="GO" id="GO:0046982">
    <property type="term" value="F:protein heterodimerization activity"/>
    <property type="evidence" value="ECO:0007669"/>
    <property type="project" value="InterPro"/>
</dbReference>
<dbReference type="STRING" id="3871.A0A4P1QRL7"/>
<feature type="compositionally biased region" description="Low complexity" evidence="5">
    <location>
        <begin position="409"/>
        <end position="427"/>
    </location>
</feature>
<gene>
    <name evidence="7" type="ORF">TanjilG_20691</name>
</gene>
<dbReference type="InterPro" id="IPR006565">
    <property type="entry name" value="BTP"/>
</dbReference>
<keyword evidence="4" id="KW-0539">Nucleus</keyword>
<protein>
    <recommendedName>
        <fullName evidence="6">Bromodomain associated domain-containing protein</fullName>
    </recommendedName>
</protein>
<dbReference type="InterPro" id="IPR009072">
    <property type="entry name" value="Histone-fold"/>
</dbReference>
<keyword evidence="3" id="KW-0804">Transcription</keyword>
<dbReference type="PANTHER" id="PTHR37604">
    <property type="entry name" value="TRANSCRIPTION INITIATION FACTOR TFIID SUBUNIT"/>
    <property type="match status" value="1"/>
</dbReference>
<dbReference type="AlphaFoldDB" id="A0A4P1QRL7"/>
<evidence type="ECO:0000256" key="5">
    <source>
        <dbReference type="SAM" id="MobiDB-lite"/>
    </source>
</evidence>
<dbReference type="PANTHER" id="PTHR37604:SF1">
    <property type="entry name" value="TRANSCRIPTION INITIATION FACTOR TFIID SUBUNIT"/>
    <property type="match status" value="1"/>
</dbReference>
<feature type="domain" description="Bromodomain associated" evidence="6">
    <location>
        <begin position="318"/>
        <end position="389"/>
    </location>
</feature>
<keyword evidence="2" id="KW-0805">Transcription regulation</keyword>
<evidence type="ECO:0000313" key="7">
    <source>
        <dbReference type="EMBL" id="OIV93029.1"/>
    </source>
</evidence>
<dbReference type="Gene3D" id="1.10.20.10">
    <property type="entry name" value="Histone, subunit A"/>
    <property type="match status" value="1"/>
</dbReference>
<feature type="compositionally biased region" description="Basic and acidic residues" evidence="5">
    <location>
        <begin position="581"/>
        <end position="590"/>
    </location>
</feature>
<evidence type="ECO:0000259" key="6">
    <source>
        <dbReference type="Pfam" id="PF07524"/>
    </source>
</evidence>